<evidence type="ECO:0000313" key="3">
    <source>
        <dbReference type="Proteomes" id="UP000247647"/>
    </source>
</evidence>
<feature type="compositionally biased region" description="Basic and acidic residues" evidence="1">
    <location>
        <begin position="160"/>
        <end position="171"/>
    </location>
</feature>
<name>A0A318ZIM9_ASPNB</name>
<dbReference type="OrthoDB" id="4378493at2759"/>
<sequence length="196" mass="21272">MPVTPSSASSAMNIPILETPAPDHGYLSLLSRLLQEQWVERFDGHGYVDEAGFEKDDLRSVITSDHSYPSFTGRNVKYEMLVVTSTTYSCPVFLAISGPEHADQNELMALIREIFRRGVYSPGADWPKFGAVLRGHNITLGEGWSGVNSRKWGDGVEGDMGNRGEERKEVLGTESGGGAGKGAGKHTPLRESSGDD</sequence>
<dbReference type="GeneID" id="37129117"/>
<organism evidence="2 3">
    <name type="scientific">Aspergillus neoniger (strain CBS 115656)</name>
    <dbReference type="NCBI Taxonomy" id="1448310"/>
    <lineage>
        <taxon>Eukaryota</taxon>
        <taxon>Fungi</taxon>
        <taxon>Dikarya</taxon>
        <taxon>Ascomycota</taxon>
        <taxon>Pezizomycotina</taxon>
        <taxon>Eurotiomycetes</taxon>
        <taxon>Eurotiomycetidae</taxon>
        <taxon>Eurotiales</taxon>
        <taxon>Aspergillaceae</taxon>
        <taxon>Aspergillus</taxon>
        <taxon>Aspergillus subgen. Circumdati</taxon>
    </lineage>
</organism>
<dbReference type="AlphaFoldDB" id="A0A318ZIM9"/>
<evidence type="ECO:0000313" key="2">
    <source>
        <dbReference type="EMBL" id="PYH35882.1"/>
    </source>
</evidence>
<dbReference type="Proteomes" id="UP000247647">
    <property type="component" value="Unassembled WGS sequence"/>
</dbReference>
<feature type="region of interest" description="Disordered" evidence="1">
    <location>
        <begin position="151"/>
        <end position="196"/>
    </location>
</feature>
<reference evidence="2" key="1">
    <citation type="submission" date="2016-12" db="EMBL/GenBank/DDBJ databases">
        <title>The genomes of Aspergillus section Nigri reveals drivers in fungal speciation.</title>
        <authorList>
            <consortium name="DOE Joint Genome Institute"/>
            <person name="Vesth T.C."/>
            <person name="Nybo J."/>
            <person name="Theobald S."/>
            <person name="Brandl J."/>
            <person name="Frisvad J.C."/>
            <person name="Nielsen K.F."/>
            <person name="Lyhne E.K."/>
            <person name="Kogle M.E."/>
            <person name="Kuo A."/>
            <person name="Riley R."/>
            <person name="Clum A."/>
            <person name="Nolan M."/>
            <person name="Lipzen A."/>
            <person name="Salamov A."/>
            <person name="Henrissat B."/>
            <person name="Wiebenga A."/>
            <person name="De Vries R.P."/>
            <person name="Grigoriev I.V."/>
            <person name="Mortensen U.H."/>
            <person name="Andersen M.R."/>
            <person name="Baker S.E."/>
        </authorList>
    </citation>
    <scope>NUCLEOTIDE SEQUENCE [LARGE SCALE GENOMIC DNA]</scope>
    <source>
        <strain evidence="2">CBS 115656</strain>
    </source>
</reference>
<dbReference type="EMBL" id="KZ821455">
    <property type="protein sequence ID" value="PYH35882.1"/>
    <property type="molecule type" value="Genomic_DNA"/>
</dbReference>
<keyword evidence="3" id="KW-1185">Reference proteome</keyword>
<accession>A0A318ZIM9</accession>
<evidence type="ECO:0000256" key="1">
    <source>
        <dbReference type="SAM" id="MobiDB-lite"/>
    </source>
</evidence>
<dbReference type="RefSeq" id="XP_025481360.1">
    <property type="nucleotide sequence ID" value="XM_025626661.1"/>
</dbReference>
<gene>
    <name evidence="2" type="ORF">BO87DRAFT_414985</name>
</gene>
<proteinExistence type="predicted"/>
<protein>
    <submittedName>
        <fullName evidence="2">Uncharacterized protein</fullName>
    </submittedName>
</protein>